<reference evidence="2" key="1">
    <citation type="submission" date="2019-08" db="EMBL/GenBank/DDBJ databases">
        <authorList>
            <person name="Kucharzyk K."/>
            <person name="Murdoch R.W."/>
            <person name="Higgins S."/>
            <person name="Loffler F."/>
        </authorList>
    </citation>
    <scope>NUCLEOTIDE SEQUENCE</scope>
</reference>
<evidence type="ECO:0000256" key="1">
    <source>
        <dbReference type="SAM" id="MobiDB-lite"/>
    </source>
</evidence>
<protein>
    <submittedName>
        <fullName evidence="2">Uncharacterized protein</fullName>
    </submittedName>
</protein>
<dbReference type="AlphaFoldDB" id="A0A644Y6U3"/>
<gene>
    <name evidence="2" type="ORF">SDC9_68744</name>
</gene>
<dbReference type="EMBL" id="VSSQ01003776">
    <property type="protein sequence ID" value="MPM22293.1"/>
    <property type="molecule type" value="Genomic_DNA"/>
</dbReference>
<feature type="compositionally biased region" description="Polar residues" evidence="1">
    <location>
        <begin position="38"/>
        <end position="57"/>
    </location>
</feature>
<proteinExistence type="predicted"/>
<name>A0A644Y6U3_9ZZZZ</name>
<sequence length="153" mass="16995">MPIRIASVKKGACASGDVETINDWGAKLSSASLKPSKVRQSNSRATNSLLSSRQSTTARERSGKNLERRRRRRRPMEPSPTMSALEIVFCSSSLHGADFIQNLQKEEKTFLIQDTILDSLMKYTIHVPFSGKKIGSPNSLFHSERAQNTSLVC</sequence>
<accession>A0A644Y6U3</accession>
<organism evidence="2">
    <name type="scientific">bioreactor metagenome</name>
    <dbReference type="NCBI Taxonomy" id="1076179"/>
    <lineage>
        <taxon>unclassified sequences</taxon>
        <taxon>metagenomes</taxon>
        <taxon>ecological metagenomes</taxon>
    </lineage>
</organism>
<evidence type="ECO:0000313" key="2">
    <source>
        <dbReference type="EMBL" id="MPM22293.1"/>
    </source>
</evidence>
<comment type="caution">
    <text evidence="2">The sequence shown here is derived from an EMBL/GenBank/DDBJ whole genome shotgun (WGS) entry which is preliminary data.</text>
</comment>
<feature type="region of interest" description="Disordered" evidence="1">
    <location>
        <begin position="32"/>
        <end position="80"/>
    </location>
</feature>